<dbReference type="GO" id="GO:0004563">
    <property type="term" value="F:beta-N-acetylhexosaminidase activity"/>
    <property type="evidence" value="ECO:0007669"/>
    <property type="project" value="InterPro"/>
</dbReference>
<evidence type="ECO:0000256" key="1">
    <source>
        <dbReference type="ARBA" id="ARBA00022801"/>
    </source>
</evidence>
<dbReference type="InterPro" id="IPR015883">
    <property type="entry name" value="Glyco_hydro_20_cat"/>
</dbReference>
<gene>
    <name evidence="3" type="ORF">AFUS01_LOCUS3257</name>
</gene>
<evidence type="ECO:0000313" key="3">
    <source>
        <dbReference type="EMBL" id="CAG7687324.1"/>
    </source>
</evidence>
<dbReference type="GO" id="GO:0016020">
    <property type="term" value="C:membrane"/>
    <property type="evidence" value="ECO:0007669"/>
    <property type="project" value="TreeGrafter"/>
</dbReference>
<dbReference type="GO" id="GO:0030203">
    <property type="term" value="P:glycosaminoglycan metabolic process"/>
    <property type="evidence" value="ECO:0007669"/>
    <property type="project" value="TreeGrafter"/>
</dbReference>
<sequence>MDKNVIIQVWKDWLWKSQWNEIINQGYTVLLSACWYINYIEYGETWRKYYECDPIATTGVPQSQWSQILGGEAAIWGEYVDQTNIVPRLFPFTGAVASVLWDSNIGDGSGRENTDDAMHRLDAFRCNLLRRGVRAQPIINSYCGPFELTVELK</sequence>
<name>A0A8J2NT09_9HEXA</name>
<dbReference type="Proteomes" id="UP000708208">
    <property type="component" value="Unassembled WGS sequence"/>
</dbReference>
<dbReference type="PANTHER" id="PTHR22600">
    <property type="entry name" value="BETA-HEXOSAMINIDASE"/>
    <property type="match status" value="1"/>
</dbReference>
<reference evidence="3" key="1">
    <citation type="submission" date="2021-06" db="EMBL/GenBank/DDBJ databases">
        <authorList>
            <person name="Hodson N. C."/>
            <person name="Mongue J. A."/>
            <person name="Jaron S. K."/>
        </authorList>
    </citation>
    <scope>NUCLEOTIDE SEQUENCE</scope>
</reference>
<dbReference type="PROSITE" id="PS51257">
    <property type="entry name" value="PROKAR_LIPOPROTEIN"/>
    <property type="match status" value="1"/>
</dbReference>
<keyword evidence="4" id="KW-1185">Reference proteome</keyword>
<proteinExistence type="predicted"/>
<keyword evidence="1" id="KW-0378">Hydrolase</keyword>
<protein>
    <recommendedName>
        <fullName evidence="2">Glycoside hydrolase family 20 catalytic domain-containing protein</fullName>
    </recommendedName>
</protein>
<evidence type="ECO:0000313" key="4">
    <source>
        <dbReference type="Proteomes" id="UP000708208"/>
    </source>
</evidence>
<dbReference type="Pfam" id="PF00728">
    <property type="entry name" value="Glyco_hydro_20"/>
    <property type="match status" value="1"/>
</dbReference>
<dbReference type="GO" id="GO:0005975">
    <property type="term" value="P:carbohydrate metabolic process"/>
    <property type="evidence" value="ECO:0007669"/>
    <property type="project" value="InterPro"/>
</dbReference>
<dbReference type="EMBL" id="CAJVCH010019503">
    <property type="protein sequence ID" value="CAG7687324.1"/>
    <property type="molecule type" value="Genomic_DNA"/>
</dbReference>
<feature type="domain" description="Glycoside hydrolase family 20 catalytic" evidence="2">
    <location>
        <begin position="2"/>
        <end position="103"/>
    </location>
</feature>
<comment type="caution">
    <text evidence="3">The sequence shown here is derived from an EMBL/GenBank/DDBJ whole genome shotgun (WGS) entry which is preliminary data.</text>
</comment>
<accession>A0A8J2NT09</accession>
<dbReference type="AlphaFoldDB" id="A0A8J2NT09"/>
<dbReference type="PANTHER" id="PTHR22600:SF21">
    <property type="entry name" value="BETA-HEXOSAMINIDASE A"/>
    <property type="match status" value="1"/>
</dbReference>
<dbReference type="OrthoDB" id="428480at2759"/>
<evidence type="ECO:0000259" key="2">
    <source>
        <dbReference type="Pfam" id="PF00728"/>
    </source>
</evidence>
<dbReference type="InterPro" id="IPR025705">
    <property type="entry name" value="Beta_hexosaminidase_sua/sub"/>
</dbReference>
<organism evidence="3 4">
    <name type="scientific">Allacma fusca</name>
    <dbReference type="NCBI Taxonomy" id="39272"/>
    <lineage>
        <taxon>Eukaryota</taxon>
        <taxon>Metazoa</taxon>
        <taxon>Ecdysozoa</taxon>
        <taxon>Arthropoda</taxon>
        <taxon>Hexapoda</taxon>
        <taxon>Collembola</taxon>
        <taxon>Symphypleona</taxon>
        <taxon>Sminthuridae</taxon>
        <taxon>Allacma</taxon>
    </lineage>
</organism>